<proteinExistence type="predicted"/>
<evidence type="ECO:0000313" key="1">
    <source>
        <dbReference type="EMBL" id="KAJ9100691.1"/>
    </source>
</evidence>
<gene>
    <name evidence="1" type="ORF">QFC20_005384</name>
</gene>
<keyword evidence="2" id="KW-1185">Reference proteome</keyword>
<evidence type="ECO:0000313" key="2">
    <source>
        <dbReference type="Proteomes" id="UP001230649"/>
    </source>
</evidence>
<name>A0ACC2VPY3_9TREE</name>
<accession>A0ACC2VPY3</accession>
<comment type="caution">
    <text evidence="1">The sequence shown here is derived from an EMBL/GenBank/DDBJ whole genome shotgun (WGS) entry which is preliminary data.</text>
</comment>
<sequence length="406" mass="44596">MDTSPSSSPSPSMNSYTGRPLSECERLFLSHGLCGNPQLVTYIAAYPAFANLPTKDTLTSQASGGSESMKGTPSGLSSSSEFPPSMEATLNCRPSLGFLVHQVWYELIVPSLPRATQRVLEKKPCWPAVPPRQAEDVEERDRQRVDHVHLSLDRLKRLKDHGKHNGVPTLHPIFEIAAAVAFWIVVNENPNESDDIRHHELHLVHSAPISFRQTSLGHPPVSGVYVGQLESGTTADNKVLFWPAVKEYASRLHSPKGQRRGLEVMGSLRFIPDKQLDVDDGSEMATGWEAFFLDRSRRAPAESFGVSNLGFSKRPYGTIGMAWCQSATLFFPPTYINLVGHDGGLDITLSRLAGCWADENGYDPLEHLADMYQRVLEALSDLMEDATGEGAASLTFGSIRALLQGD</sequence>
<dbReference type="EMBL" id="JASBWS010000074">
    <property type="protein sequence ID" value="KAJ9100691.1"/>
    <property type="molecule type" value="Genomic_DNA"/>
</dbReference>
<protein>
    <submittedName>
        <fullName evidence="1">Uncharacterized protein</fullName>
    </submittedName>
</protein>
<dbReference type="Proteomes" id="UP001230649">
    <property type="component" value="Unassembled WGS sequence"/>
</dbReference>
<reference evidence="1" key="1">
    <citation type="submission" date="2023-04" db="EMBL/GenBank/DDBJ databases">
        <title>Draft Genome sequencing of Naganishia species isolated from polar environments using Oxford Nanopore Technology.</title>
        <authorList>
            <person name="Leo P."/>
            <person name="Venkateswaran K."/>
        </authorList>
    </citation>
    <scope>NUCLEOTIDE SEQUENCE</scope>
    <source>
        <strain evidence="1">MNA-CCFEE 5262</strain>
    </source>
</reference>
<organism evidence="1 2">
    <name type="scientific">Naganishia adeliensis</name>
    <dbReference type="NCBI Taxonomy" id="92952"/>
    <lineage>
        <taxon>Eukaryota</taxon>
        <taxon>Fungi</taxon>
        <taxon>Dikarya</taxon>
        <taxon>Basidiomycota</taxon>
        <taxon>Agaricomycotina</taxon>
        <taxon>Tremellomycetes</taxon>
        <taxon>Filobasidiales</taxon>
        <taxon>Filobasidiaceae</taxon>
        <taxon>Naganishia</taxon>
    </lineage>
</organism>